<proteinExistence type="predicted"/>
<organism evidence="1 2">
    <name type="scientific">Adineta ricciae</name>
    <name type="common">Rotifer</name>
    <dbReference type="NCBI Taxonomy" id="249248"/>
    <lineage>
        <taxon>Eukaryota</taxon>
        <taxon>Metazoa</taxon>
        <taxon>Spiralia</taxon>
        <taxon>Gnathifera</taxon>
        <taxon>Rotifera</taxon>
        <taxon>Eurotatoria</taxon>
        <taxon>Bdelloidea</taxon>
        <taxon>Adinetida</taxon>
        <taxon>Adinetidae</taxon>
        <taxon>Adineta</taxon>
    </lineage>
</organism>
<gene>
    <name evidence="1" type="ORF">XAT740_LOCUS63336</name>
</gene>
<protein>
    <submittedName>
        <fullName evidence="1">Uncharacterized protein</fullName>
    </submittedName>
</protein>
<keyword evidence="2" id="KW-1185">Reference proteome</keyword>
<dbReference type="AlphaFoldDB" id="A0A816HS04"/>
<reference evidence="1" key="1">
    <citation type="submission" date="2021-02" db="EMBL/GenBank/DDBJ databases">
        <authorList>
            <person name="Nowell W R."/>
        </authorList>
    </citation>
    <scope>NUCLEOTIDE SEQUENCE</scope>
</reference>
<accession>A0A816HS04</accession>
<feature type="non-terminal residue" evidence="1">
    <location>
        <position position="21"/>
    </location>
</feature>
<comment type="caution">
    <text evidence="1">The sequence shown here is derived from an EMBL/GenBank/DDBJ whole genome shotgun (WGS) entry which is preliminary data.</text>
</comment>
<dbReference type="Proteomes" id="UP000663828">
    <property type="component" value="Unassembled WGS sequence"/>
</dbReference>
<name>A0A816HS04_ADIRI</name>
<dbReference type="EMBL" id="CAJNOR010019339">
    <property type="protein sequence ID" value="CAF1689512.1"/>
    <property type="molecule type" value="Genomic_DNA"/>
</dbReference>
<evidence type="ECO:0000313" key="1">
    <source>
        <dbReference type="EMBL" id="CAF1689512.1"/>
    </source>
</evidence>
<sequence>MVLNIITDDFDNFYDIQDDLG</sequence>
<evidence type="ECO:0000313" key="2">
    <source>
        <dbReference type="Proteomes" id="UP000663828"/>
    </source>
</evidence>